<dbReference type="EMBL" id="CABPSI010000005">
    <property type="protein sequence ID" value="VVE51119.1"/>
    <property type="molecule type" value="Genomic_DNA"/>
</dbReference>
<keyword evidence="4" id="KW-1185">Reference proteome</keyword>
<evidence type="ECO:0000313" key="4">
    <source>
        <dbReference type="Proteomes" id="UP000333828"/>
    </source>
</evidence>
<evidence type="ECO:0000259" key="2">
    <source>
        <dbReference type="Pfam" id="PF07883"/>
    </source>
</evidence>
<dbReference type="InterPro" id="IPR013096">
    <property type="entry name" value="Cupin_2"/>
</dbReference>
<evidence type="ECO:0000256" key="1">
    <source>
        <dbReference type="SAM" id="MobiDB-lite"/>
    </source>
</evidence>
<dbReference type="InterPro" id="IPR052044">
    <property type="entry name" value="PKS_Associated_Protein"/>
</dbReference>
<dbReference type="Pfam" id="PF07883">
    <property type="entry name" value="Cupin_2"/>
    <property type="match status" value="1"/>
</dbReference>
<reference evidence="3 4" key="1">
    <citation type="submission" date="2019-08" db="EMBL/GenBank/DDBJ databases">
        <authorList>
            <person name="Peeters C."/>
        </authorList>
    </citation>
    <scope>NUCLEOTIDE SEQUENCE [LARGE SCALE GENOMIC DNA]</scope>
    <source>
        <strain evidence="3 4">LMG 31115</strain>
    </source>
</reference>
<dbReference type="Gene3D" id="2.60.120.10">
    <property type="entry name" value="Jelly Rolls"/>
    <property type="match status" value="1"/>
</dbReference>
<dbReference type="PANTHER" id="PTHR36114:SF1">
    <property type="entry name" value="16.7 KDA PROTEIN IN WHIE LOCUS"/>
    <property type="match status" value="1"/>
</dbReference>
<sequence>MPSSHYNAAGAPAQRGQSQAIDPIAKISQIDGHWQPRVVAEMNDYQFKVVKVIGEFVWHAHGDTDETFIVLEGELNIDVRGGPEGEHTIVVPAGQMVVVPKGREHKPFAPKEAKLLLIEPRGVRNTGDGDGGERTVANDQWI</sequence>
<dbReference type="SUPFAM" id="SSF51182">
    <property type="entry name" value="RmlC-like cupins"/>
    <property type="match status" value="1"/>
</dbReference>
<evidence type="ECO:0000313" key="3">
    <source>
        <dbReference type="EMBL" id="VVE51119.1"/>
    </source>
</evidence>
<organism evidence="3 4">
    <name type="scientific">Pandoraea iniqua</name>
    <dbReference type="NCBI Taxonomy" id="2508288"/>
    <lineage>
        <taxon>Bacteria</taxon>
        <taxon>Pseudomonadati</taxon>
        <taxon>Pseudomonadota</taxon>
        <taxon>Betaproteobacteria</taxon>
        <taxon>Burkholderiales</taxon>
        <taxon>Burkholderiaceae</taxon>
        <taxon>Pandoraea</taxon>
    </lineage>
</organism>
<gene>
    <name evidence="3" type="ORF">PIN31115_04676</name>
</gene>
<dbReference type="AlphaFoldDB" id="A0A5E4YQK7"/>
<dbReference type="InterPro" id="IPR011051">
    <property type="entry name" value="RmlC_Cupin_sf"/>
</dbReference>
<proteinExistence type="predicted"/>
<dbReference type="PANTHER" id="PTHR36114">
    <property type="entry name" value="16.7 KDA PROTEIN IN WHIE LOCUS"/>
    <property type="match status" value="1"/>
</dbReference>
<dbReference type="InterPro" id="IPR014710">
    <property type="entry name" value="RmlC-like_jellyroll"/>
</dbReference>
<feature type="domain" description="Cupin type-2" evidence="2">
    <location>
        <begin position="55"/>
        <end position="118"/>
    </location>
</feature>
<name>A0A5E4YQK7_9BURK</name>
<protein>
    <submittedName>
        <fullName evidence="3">Cupin</fullName>
    </submittedName>
</protein>
<dbReference type="CDD" id="cd02226">
    <property type="entry name" value="cupin_YdbB-like"/>
    <property type="match status" value="1"/>
</dbReference>
<feature type="region of interest" description="Disordered" evidence="1">
    <location>
        <begin position="122"/>
        <end position="142"/>
    </location>
</feature>
<dbReference type="RefSeq" id="WP_150686094.1">
    <property type="nucleotide sequence ID" value="NZ_CABPSI010000005.1"/>
</dbReference>
<dbReference type="Proteomes" id="UP000333828">
    <property type="component" value="Unassembled WGS sequence"/>
</dbReference>
<accession>A0A5E4YQK7</accession>